<accession>A0ABN1IDT9</accession>
<dbReference type="SUPFAM" id="SSF48452">
    <property type="entry name" value="TPR-like"/>
    <property type="match status" value="1"/>
</dbReference>
<dbReference type="Gene3D" id="1.25.40.10">
    <property type="entry name" value="Tetratricopeptide repeat domain"/>
    <property type="match status" value="1"/>
</dbReference>
<dbReference type="InterPro" id="IPR029489">
    <property type="entry name" value="OGT/SEC/SPY_C"/>
</dbReference>
<dbReference type="EMBL" id="BAAAEU010000004">
    <property type="protein sequence ID" value="GAA0709177.1"/>
    <property type="molecule type" value="Genomic_DNA"/>
</dbReference>
<organism evidence="7 8">
    <name type="scientific">Dokdonella soli</name>
    <dbReference type="NCBI Taxonomy" id="529810"/>
    <lineage>
        <taxon>Bacteria</taxon>
        <taxon>Pseudomonadati</taxon>
        <taxon>Pseudomonadota</taxon>
        <taxon>Gammaproteobacteria</taxon>
        <taxon>Lysobacterales</taxon>
        <taxon>Rhodanobacteraceae</taxon>
        <taxon>Dokdonella</taxon>
    </lineage>
</organism>
<evidence type="ECO:0000256" key="5">
    <source>
        <dbReference type="ARBA" id="ARBA00022803"/>
    </source>
</evidence>
<evidence type="ECO:0000256" key="2">
    <source>
        <dbReference type="ARBA" id="ARBA00022676"/>
    </source>
</evidence>
<dbReference type="Pfam" id="PF13844">
    <property type="entry name" value="Glyco_transf_41"/>
    <property type="match status" value="2"/>
</dbReference>
<proteinExistence type="predicted"/>
<evidence type="ECO:0000259" key="6">
    <source>
        <dbReference type="Pfam" id="PF13844"/>
    </source>
</evidence>
<keyword evidence="3" id="KW-0808">Transferase</keyword>
<dbReference type="SUPFAM" id="SSF53756">
    <property type="entry name" value="UDP-Glycosyltransferase/glycogen phosphorylase"/>
    <property type="match status" value="1"/>
</dbReference>
<keyword evidence="8" id="KW-1185">Reference proteome</keyword>
<keyword evidence="2" id="KW-0328">Glycosyltransferase</keyword>
<dbReference type="RefSeq" id="WP_343787677.1">
    <property type="nucleotide sequence ID" value="NZ_BAAAEU010000004.1"/>
</dbReference>
<comment type="pathway">
    <text evidence="1">Protein modification; protein glycosylation.</text>
</comment>
<dbReference type="InterPro" id="IPR051939">
    <property type="entry name" value="Glycosyltr_41/O-GlcNAc_trsf"/>
</dbReference>
<feature type="domain" description="O-GlcNAc transferase C-terminal" evidence="6">
    <location>
        <begin position="391"/>
        <end position="549"/>
    </location>
</feature>
<gene>
    <name evidence="7" type="ORF">GCM10009105_09400</name>
</gene>
<reference evidence="7 8" key="1">
    <citation type="journal article" date="2019" name="Int. J. Syst. Evol. Microbiol.">
        <title>The Global Catalogue of Microorganisms (GCM) 10K type strain sequencing project: providing services to taxonomists for standard genome sequencing and annotation.</title>
        <authorList>
            <consortium name="The Broad Institute Genomics Platform"/>
            <consortium name="The Broad Institute Genome Sequencing Center for Infectious Disease"/>
            <person name="Wu L."/>
            <person name="Ma J."/>
        </authorList>
    </citation>
    <scope>NUCLEOTIDE SEQUENCE [LARGE SCALE GENOMIC DNA]</scope>
    <source>
        <strain evidence="7 8">JCM 15421</strain>
    </source>
</reference>
<name>A0ABN1IDT9_9GAMM</name>
<evidence type="ECO:0000256" key="1">
    <source>
        <dbReference type="ARBA" id="ARBA00004922"/>
    </source>
</evidence>
<evidence type="ECO:0000313" key="8">
    <source>
        <dbReference type="Proteomes" id="UP001501523"/>
    </source>
</evidence>
<feature type="domain" description="O-GlcNAc transferase C-terminal" evidence="6">
    <location>
        <begin position="221"/>
        <end position="367"/>
    </location>
</feature>
<dbReference type="PANTHER" id="PTHR44835:SF1">
    <property type="entry name" value="PROTEIN O-GLCNAC TRANSFERASE"/>
    <property type="match status" value="1"/>
</dbReference>
<comment type="caution">
    <text evidence="7">The sequence shown here is derived from an EMBL/GenBank/DDBJ whole genome shotgun (WGS) entry which is preliminary data.</text>
</comment>
<evidence type="ECO:0000256" key="3">
    <source>
        <dbReference type="ARBA" id="ARBA00022679"/>
    </source>
</evidence>
<dbReference type="Proteomes" id="UP001501523">
    <property type="component" value="Unassembled WGS sequence"/>
</dbReference>
<dbReference type="InterPro" id="IPR011990">
    <property type="entry name" value="TPR-like_helical_dom_sf"/>
</dbReference>
<sequence>MTVATSSFDQRFATAVRLADDGHLPQAIEIFAALAHERPELAPLRHALVRGLLLAGDPDRAHAEANHPILLDAREAFRAVVADFAAAGALHQRGELLRAFLQRHPDDYDAALALAAAAHLLGRPSDALRWSEHALALRPQQRMPREIRAASLIDRGDVEAGLAGYRELLRHGDAETAARHLVLMHYDPAQDNEILFAAHRDFAQRHLHAFGPPPIASACDPEQPLRIGWLSPRIAAGPVATFLDGLLARFDRSRHRHLLISLEPAQDAAGRRLQTLVEEAVDASGLDDARLLQRLRALQLDVLVDLAGHSTGNRLAVLAQRVAPVQVCWLDWFDTTAVPAMDAWFSDAWLTPADSTQRYSERVVRLASGRFCYTPLDDAPSPLHDGAGPPVYASFNRLAKLNDGVIDAWADILRRVPESRLELRARHLGEPETRAHIAQRFAERGVDAARLQLGGELPYQELLAAYRRIDVALDPFPFSGCTTTCDALWMGCPVVTLPGATFVSRQSASLLWRLGRDEWVARSRDDYVACAARLAVDPGALRADRAGLRDTVRAQLCDANAQAADFAAALRGLWQAQCARL</sequence>
<evidence type="ECO:0000313" key="7">
    <source>
        <dbReference type="EMBL" id="GAA0709177.1"/>
    </source>
</evidence>
<dbReference type="PANTHER" id="PTHR44835">
    <property type="entry name" value="UDP-N-ACETYLGLUCOSAMINE--PEPTIDE N-ACETYLGLUCOSAMINYLTRANSFERASE SPINDLY-RELATED"/>
    <property type="match status" value="1"/>
</dbReference>
<protein>
    <submittedName>
        <fullName evidence="7">Tetratricopeptide repeat protein</fullName>
    </submittedName>
</protein>
<keyword evidence="5" id="KW-0802">TPR repeat</keyword>
<dbReference type="Gene3D" id="3.40.50.11380">
    <property type="match status" value="1"/>
</dbReference>
<keyword evidence="4" id="KW-0677">Repeat</keyword>
<evidence type="ECO:0000256" key="4">
    <source>
        <dbReference type="ARBA" id="ARBA00022737"/>
    </source>
</evidence>
<dbReference type="Gene3D" id="3.40.50.2000">
    <property type="entry name" value="Glycogen Phosphorylase B"/>
    <property type="match status" value="1"/>
</dbReference>